<evidence type="ECO:0000313" key="6">
    <source>
        <dbReference type="Proteomes" id="UP000635565"/>
    </source>
</evidence>
<accession>A0ABQ3VIQ7</accession>
<gene>
    <name evidence="5" type="primary">pcaG</name>
    <name evidence="5" type="ORF">KSZ_40880</name>
</gene>
<evidence type="ECO:0000259" key="4">
    <source>
        <dbReference type="Pfam" id="PF00775"/>
    </source>
</evidence>
<dbReference type="Pfam" id="PF00775">
    <property type="entry name" value="Dioxygenase_C"/>
    <property type="match status" value="1"/>
</dbReference>
<name>A0ABQ3VIQ7_9CHLR</name>
<evidence type="ECO:0000256" key="3">
    <source>
        <dbReference type="ARBA" id="ARBA00023002"/>
    </source>
</evidence>
<feature type="domain" description="Intradiol ring-cleavage dioxygenases" evidence="4">
    <location>
        <begin position="32"/>
        <end position="184"/>
    </location>
</feature>
<dbReference type="Gene3D" id="2.60.130.10">
    <property type="entry name" value="Aromatic compound dioxygenase"/>
    <property type="match status" value="1"/>
</dbReference>
<reference evidence="5 6" key="1">
    <citation type="journal article" date="2021" name="Int. J. Syst. Evol. Microbiol.">
        <title>Reticulibacter mediterranei gen. nov., sp. nov., within the new family Reticulibacteraceae fam. nov., and Ktedonospora formicarum gen. nov., sp. nov., Ktedonobacter robiniae sp. nov., Dictyobacter formicarum sp. nov. and Dictyobacter arantiisoli sp. nov., belonging to the class Ktedonobacteria.</title>
        <authorList>
            <person name="Yabe S."/>
            <person name="Zheng Y."/>
            <person name="Wang C.M."/>
            <person name="Sakai Y."/>
            <person name="Abe K."/>
            <person name="Yokota A."/>
            <person name="Donadio S."/>
            <person name="Cavaletti L."/>
            <person name="Monciardini P."/>
        </authorList>
    </citation>
    <scope>NUCLEOTIDE SEQUENCE [LARGE SCALE GENOMIC DNA]</scope>
    <source>
        <strain evidence="5 6">SOSP1-9</strain>
    </source>
</reference>
<comment type="similarity">
    <text evidence="1">Belongs to the intradiol ring-cleavage dioxygenase family.</text>
</comment>
<comment type="caution">
    <text evidence="5">The sequence shown here is derived from an EMBL/GenBank/DDBJ whole genome shotgun (WGS) entry which is preliminary data.</text>
</comment>
<evidence type="ECO:0000256" key="1">
    <source>
        <dbReference type="ARBA" id="ARBA00007825"/>
    </source>
</evidence>
<dbReference type="SUPFAM" id="SSF49482">
    <property type="entry name" value="Aromatic compound dioxygenase"/>
    <property type="match status" value="1"/>
</dbReference>
<evidence type="ECO:0000313" key="5">
    <source>
        <dbReference type="EMBL" id="GHO86082.1"/>
    </source>
</evidence>
<evidence type="ECO:0000256" key="2">
    <source>
        <dbReference type="ARBA" id="ARBA00022964"/>
    </source>
</evidence>
<keyword evidence="2" id="KW-0223">Dioxygenase</keyword>
<dbReference type="InterPro" id="IPR000627">
    <property type="entry name" value="Intradiol_dOase_C"/>
</dbReference>
<dbReference type="CDD" id="cd03463">
    <property type="entry name" value="3_4-PCD_alpha"/>
    <property type="match status" value="1"/>
</dbReference>
<dbReference type="NCBIfam" id="TIGR02423">
    <property type="entry name" value="protocat_alph"/>
    <property type="match status" value="1"/>
</dbReference>
<dbReference type="InterPro" id="IPR012786">
    <property type="entry name" value="Protocat_dOase_a"/>
</dbReference>
<proteinExistence type="inferred from homology"/>
<keyword evidence="3" id="KW-0560">Oxidoreductase</keyword>
<keyword evidence="6" id="KW-1185">Reference proteome</keyword>
<dbReference type="InterPro" id="IPR015889">
    <property type="entry name" value="Intradiol_dOase_core"/>
</dbReference>
<dbReference type="EMBL" id="BNJJ01000011">
    <property type="protein sequence ID" value="GHO86082.1"/>
    <property type="molecule type" value="Genomic_DNA"/>
</dbReference>
<dbReference type="PANTHER" id="PTHR33711">
    <property type="entry name" value="DIOXYGENASE, PUTATIVE (AFU_ORTHOLOGUE AFUA_2G02910)-RELATED"/>
    <property type="match status" value="1"/>
</dbReference>
<dbReference type="InterPro" id="IPR050770">
    <property type="entry name" value="Intradiol_RC_Dioxygenase"/>
</dbReference>
<sequence>MTMLTLTAAQTVGPFFAPTLLREDCRRNILAGPQTSGERIRIEGIVLDGDNLPVPDALIEIWQANAHGRYNHPADQGPAPLDPSFSGFGRSGTAEDGSYWFETVKPGPVTFDESRLQAPHICVTVFARGLLNHLVTRLYFEDEAANSSDPILLCVPEQRRPTLLARRDMSGDLVRYRFDIILQGTNETAFFTV</sequence>
<dbReference type="Proteomes" id="UP000635565">
    <property type="component" value="Unassembled WGS sequence"/>
</dbReference>
<organism evidence="5 6">
    <name type="scientific">Dictyobacter formicarum</name>
    <dbReference type="NCBI Taxonomy" id="2778368"/>
    <lineage>
        <taxon>Bacteria</taxon>
        <taxon>Bacillati</taxon>
        <taxon>Chloroflexota</taxon>
        <taxon>Ktedonobacteria</taxon>
        <taxon>Ktedonobacterales</taxon>
        <taxon>Dictyobacteraceae</taxon>
        <taxon>Dictyobacter</taxon>
    </lineage>
</organism>
<protein>
    <submittedName>
        <fullName evidence="5">Protocatechuate 3,4-dioxygenase subunit alpha</fullName>
    </submittedName>
</protein>
<dbReference type="PANTHER" id="PTHR33711:SF9">
    <property type="entry name" value="PROTOCATECHUATE 3,4-DIOXYGENASE ALPHA CHAIN"/>
    <property type="match status" value="1"/>
</dbReference>